<gene>
    <name evidence="2" type="ORF">PB01_09655</name>
</gene>
<evidence type="ECO:0000313" key="2">
    <source>
        <dbReference type="EMBL" id="QFF99071.1"/>
    </source>
</evidence>
<sequence length="104" mass="12064">MHNENVIGTFFIETIDKIGEHTIEPKSLYLSKIAILPEYQGSGIGYKITEFACTSAQRLNKVLYLDCWAGNIKLREFYSKNLFQHIDDFCEEDYLISIFRSGMK</sequence>
<name>A0A5J6SMA8_9BACI</name>
<dbReference type="AlphaFoldDB" id="A0A5J6SMA8"/>
<protein>
    <submittedName>
        <fullName evidence="2">GNAT family N-acetyltransferase</fullName>
    </submittedName>
</protein>
<dbReference type="GO" id="GO:0016747">
    <property type="term" value="F:acyltransferase activity, transferring groups other than amino-acyl groups"/>
    <property type="evidence" value="ECO:0007669"/>
    <property type="project" value="InterPro"/>
</dbReference>
<feature type="domain" description="N-acetyltransferase" evidence="1">
    <location>
        <begin position="1"/>
        <end position="104"/>
    </location>
</feature>
<dbReference type="InterPro" id="IPR000182">
    <property type="entry name" value="GNAT_dom"/>
</dbReference>
<dbReference type="RefSeq" id="WP_151700002.1">
    <property type="nucleotide sequence ID" value="NZ_CP031223.1"/>
</dbReference>
<dbReference type="OrthoDB" id="6382410at2"/>
<dbReference type="Gene3D" id="3.40.630.30">
    <property type="match status" value="1"/>
</dbReference>
<dbReference type="KEGG" id="psyo:PB01_09655"/>
<accession>A0A5J6SMA8</accession>
<dbReference type="InterPro" id="IPR016181">
    <property type="entry name" value="Acyl_CoA_acyltransferase"/>
</dbReference>
<evidence type="ECO:0000259" key="1">
    <source>
        <dbReference type="PROSITE" id="PS51186"/>
    </source>
</evidence>
<keyword evidence="2" id="KW-0808">Transferase</keyword>
<dbReference type="Proteomes" id="UP000325517">
    <property type="component" value="Chromosome"/>
</dbReference>
<evidence type="ECO:0000313" key="3">
    <source>
        <dbReference type="Proteomes" id="UP000325517"/>
    </source>
</evidence>
<dbReference type="SUPFAM" id="SSF55729">
    <property type="entry name" value="Acyl-CoA N-acyltransferases (Nat)"/>
    <property type="match status" value="1"/>
</dbReference>
<organism evidence="2 3">
    <name type="scientific">Psychrobacillus glaciei</name>
    <dbReference type="NCBI Taxonomy" id="2283160"/>
    <lineage>
        <taxon>Bacteria</taxon>
        <taxon>Bacillati</taxon>
        <taxon>Bacillota</taxon>
        <taxon>Bacilli</taxon>
        <taxon>Bacillales</taxon>
        <taxon>Bacillaceae</taxon>
        <taxon>Psychrobacillus</taxon>
    </lineage>
</organism>
<dbReference type="CDD" id="cd04301">
    <property type="entry name" value="NAT_SF"/>
    <property type="match status" value="1"/>
</dbReference>
<keyword evidence="3" id="KW-1185">Reference proteome</keyword>
<dbReference type="PROSITE" id="PS51186">
    <property type="entry name" value="GNAT"/>
    <property type="match status" value="1"/>
</dbReference>
<proteinExistence type="predicted"/>
<dbReference type="Pfam" id="PF00583">
    <property type="entry name" value="Acetyltransf_1"/>
    <property type="match status" value="1"/>
</dbReference>
<reference evidence="2 3" key="1">
    <citation type="submission" date="2018-07" db="EMBL/GenBank/DDBJ databases">
        <title>Complete genome sequence of Psychrobacillus sp. PB01, isolated from iceberg, and comparative genome analysis of Psychrobacillus strains.</title>
        <authorList>
            <person name="Lee P.C."/>
        </authorList>
    </citation>
    <scope>NUCLEOTIDE SEQUENCE [LARGE SCALE GENOMIC DNA]</scope>
    <source>
        <strain evidence="2 3">PB01</strain>
    </source>
</reference>
<dbReference type="EMBL" id="CP031223">
    <property type="protein sequence ID" value="QFF99071.1"/>
    <property type="molecule type" value="Genomic_DNA"/>
</dbReference>